<proteinExistence type="predicted"/>
<reference evidence="1" key="1">
    <citation type="submission" date="2020-11" db="EMBL/GenBank/DDBJ databases">
        <title>Complete genome sequence of a novel pathogenic Methylobacterium strain isolated from rice in Vietnam.</title>
        <authorList>
            <person name="Lai K."/>
            <person name="Okazaki S."/>
            <person name="Higashi K."/>
            <person name="Mori H."/>
            <person name="Toyoda A."/>
            <person name="Kurokawa K."/>
        </authorList>
    </citation>
    <scope>NUCLEOTIDE SEQUENCE</scope>
    <source>
        <strain evidence="1">VL1</strain>
    </source>
</reference>
<dbReference type="RefSeq" id="WP_244748812.1">
    <property type="nucleotide sequence ID" value="NZ_AP024145.1"/>
</dbReference>
<name>A0A8H8WP03_9HYPH</name>
<accession>A0A8H8WP03</accession>
<organism evidence="1 2">
    <name type="scientific">Methylobacterium indicum</name>
    <dbReference type="NCBI Taxonomy" id="1775910"/>
    <lineage>
        <taxon>Bacteria</taxon>
        <taxon>Pseudomonadati</taxon>
        <taxon>Pseudomonadota</taxon>
        <taxon>Alphaproteobacteria</taxon>
        <taxon>Hyphomicrobiales</taxon>
        <taxon>Methylobacteriaceae</taxon>
        <taxon>Methylobacterium</taxon>
    </lineage>
</organism>
<protein>
    <submittedName>
        <fullName evidence="1">Uncharacterized protein</fullName>
    </submittedName>
</protein>
<sequence length="259" mass="28550">MRYGHRLELWTAEGDTTAFSAAWKRAKPAIEDVGYSWTRLGSQLAPCYWGLPEPGPVEPARRAVEAALAEAAAERAEKARREADRIAAEVASCAPRAIPIRSDLTDVVRSHAWQLGRHLAYARTLLEDAAWREWDLRSAERLLSNARGNSVRAAHRLEGTALPHWHARAADPAVRVAALAACRHLSSLDTDWASDRNAIGWSSASCWAGHSLSERRELDQGAAGHALSLLHLHRRQLTDSQRHALFGEPEIPLQPALAL</sequence>
<dbReference type="KEGG" id="mind:mvi_01620"/>
<gene>
    <name evidence="1" type="ORF">mvi_01620</name>
</gene>
<dbReference type="Proteomes" id="UP000663508">
    <property type="component" value="Chromosome"/>
</dbReference>
<evidence type="ECO:0000313" key="2">
    <source>
        <dbReference type="Proteomes" id="UP000663508"/>
    </source>
</evidence>
<dbReference type="EMBL" id="AP024145">
    <property type="protein sequence ID" value="BCM81701.1"/>
    <property type="molecule type" value="Genomic_DNA"/>
</dbReference>
<evidence type="ECO:0000313" key="1">
    <source>
        <dbReference type="EMBL" id="BCM81701.1"/>
    </source>
</evidence>
<dbReference type="AlphaFoldDB" id="A0A8H8WP03"/>